<dbReference type="PANTHER" id="PTHR13794:SF58">
    <property type="entry name" value="MITOCHONDRIAL ENOLASE SUPERFAMILY MEMBER 1"/>
    <property type="match status" value="1"/>
</dbReference>
<dbReference type="GO" id="GO:0016052">
    <property type="term" value="P:carbohydrate catabolic process"/>
    <property type="evidence" value="ECO:0007669"/>
    <property type="project" value="TreeGrafter"/>
</dbReference>
<gene>
    <name evidence="5" type="ORF">GON04_22920</name>
</gene>
<keyword evidence="2" id="KW-0479">Metal-binding</keyword>
<dbReference type="RefSeq" id="WP_157400296.1">
    <property type="nucleotide sequence ID" value="NZ_WSEL01000009.1"/>
</dbReference>
<dbReference type="InterPro" id="IPR029017">
    <property type="entry name" value="Enolase-like_N"/>
</dbReference>
<comment type="caution">
    <text evidence="5">The sequence shown here is derived from an EMBL/GenBank/DDBJ whole genome shotgun (WGS) entry which is preliminary data.</text>
</comment>
<dbReference type="SUPFAM" id="SSF54826">
    <property type="entry name" value="Enolase N-terminal domain-like"/>
    <property type="match status" value="1"/>
</dbReference>
<dbReference type="AlphaFoldDB" id="A0A6N8IZQ7"/>
<dbReference type="SMART" id="SM00922">
    <property type="entry name" value="MR_MLE"/>
    <property type="match status" value="1"/>
</dbReference>
<organism evidence="5 6">
    <name type="scientific">Ramlibacter pinisoli</name>
    <dbReference type="NCBI Taxonomy" id="2682844"/>
    <lineage>
        <taxon>Bacteria</taxon>
        <taxon>Pseudomonadati</taxon>
        <taxon>Pseudomonadota</taxon>
        <taxon>Betaproteobacteria</taxon>
        <taxon>Burkholderiales</taxon>
        <taxon>Comamonadaceae</taxon>
        <taxon>Ramlibacter</taxon>
    </lineage>
</organism>
<dbReference type="InterPro" id="IPR036849">
    <property type="entry name" value="Enolase-like_C_sf"/>
</dbReference>
<dbReference type="Pfam" id="PF13378">
    <property type="entry name" value="MR_MLE_C"/>
    <property type="match status" value="1"/>
</dbReference>
<keyword evidence="6" id="KW-1185">Reference proteome</keyword>
<feature type="domain" description="Mandelate racemase/muconate lactonizing enzyme C-terminal" evidence="4">
    <location>
        <begin position="146"/>
        <end position="243"/>
    </location>
</feature>
<dbReference type="SUPFAM" id="SSF51604">
    <property type="entry name" value="Enolase C-terminal domain-like"/>
    <property type="match status" value="1"/>
</dbReference>
<sequence length="361" mass="38714">MKVTRVDIRTIRLPLQVPIPSARTLIEAIGCLLVEIQTDQGLVGEGMVFTLNSRRLGALRELVESFAPHAVGLDPLHGGAFWDAAWRDMGFLGHRGANAVAAAPIDMAMWDLRGKAAGVNVGGLLGGHRTAVPAYRSGALRLSASVDALQREAADLVAEGFRAVKMSLGMPSADDDVARVRAVREAIGPGVELMADCNQQFTVDQAIRLGRRLEPHGLRWIEEPLPYHDHAGTAAVARALDTPVAGGETEYTRLGMMDMLRAGAVDLLMPDLQRMGGPTEFLKVAHAAELMNVPLAPHLFVEMNLSLAAALPGVTHVEVMPWFEPLYGAAIELDAQGRAVVPTAPGWGFSFDRAAVERYSA</sequence>
<evidence type="ECO:0000256" key="3">
    <source>
        <dbReference type="ARBA" id="ARBA00022842"/>
    </source>
</evidence>
<dbReference type="PROSITE" id="PS00909">
    <property type="entry name" value="MR_MLE_2"/>
    <property type="match status" value="1"/>
</dbReference>
<dbReference type="SFLD" id="SFLDG00179">
    <property type="entry name" value="mandelate_racemase"/>
    <property type="match status" value="1"/>
</dbReference>
<evidence type="ECO:0000256" key="2">
    <source>
        <dbReference type="ARBA" id="ARBA00022723"/>
    </source>
</evidence>
<evidence type="ECO:0000259" key="4">
    <source>
        <dbReference type="SMART" id="SM00922"/>
    </source>
</evidence>
<evidence type="ECO:0000313" key="5">
    <source>
        <dbReference type="EMBL" id="MVQ32327.1"/>
    </source>
</evidence>
<reference evidence="5 6" key="1">
    <citation type="submission" date="2019-12" db="EMBL/GenBank/DDBJ databases">
        <authorList>
            <person name="Huq M.A."/>
        </authorList>
    </citation>
    <scope>NUCLEOTIDE SEQUENCE [LARGE SCALE GENOMIC DNA]</scope>
    <source>
        <strain evidence="5 6">MAH-25</strain>
    </source>
</reference>
<dbReference type="InterPro" id="IPR046945">
    <property type="entry name" value="RHMD-like"/>
</dbReference>
<evidence type="ECO:0000256" key="1">
    <source>
        <dbReference type="ARBA" id="ARBA00001946"/>
    </source>
</evidence>
<dbReference type="InterPro" id="IPR029065">
    <property type="entry name" value="Enolase_C-like"/>
</dbReference>
<dbReference type="InterPro" id="IPR013341">
    <property type="entry name" value="Mandelate_racemase_N_dom"/>
</dbReference>
<dbReference type="Pfam" id="PF02746">
    <property type="entry name" value="MR_MLE_N"/>
    <property type="match status" value="1"/>
</dbReference>
<protein>
    <submittedName>
        <fullName evidence="5">Mandelate racemase/muconate lactonizing enzyme family protein</fullName>
    </submittedName>
</protein>
<proteinExistence type="predicted"/>
<comment type="cofactor">
    <cofactor evidence="1">
        <name>Mg(2+)</name>
        <dbReference type="ChEBI" id="CHEBI:18420"/>
    </cofactor>
</comment>
<dbReference type="SFLD" id="SFLDS00001">
    <property type="entry name" value="Enolase"/>
    <property type="match status" value="1"/>
</dbReference>
<dbReference type="CDD" id="cd03316">
    <property type="entry name" value="MR_like"/>
    <property type="match status" value="1"/>
</dbReference>
<accession>A0A6N8IZQ7</accession>
<dbReference type="PANTHER" id="PTHR13794">
    <property type="entry name" value="ENOLASE SUPERFAMILY, MANDELATE RACEMASE"/>
    <property type="match status" value="1"/>
</dbReference>
<dbReference type="GO" id="GO:0000287">
    <property type="term" value="F:magnesium ion binding"/>
    <property type="evidence" value="ECO:0007669"/>
    <property type="project" value="TreeGrafter"/>
</dbReference>
<dbReference type="InterPro" id="IPR013342">
    <property type="entry name" value="Mandelate_racemase_C"/>
</dbReference>
<dbReference type="EMBL" id="WSEL01000009">
    <property type="protein sequence ID" value="MVQ32327.1"/>
    <property type="molecule type" value="Genomic_DNA"/>
</dbReference>
<dbReference type="Gene3D" id="3.20.20.120">
    <property type="entry name" value="Enolase-like C-terminal domain"/>
    <property type="match status" value="1"/>
</dbReference>
<dbReference type="Gene3D" id="3.30.390.10">
    <property type="entry name" value="Enolase-like, N-terminal domain"/>
    <property type="match status" value="1"/>
</dbReference>
<keyword evidence="3" id="KW-0460">Magnesium</keyword>
<dbReference type="GO" id="GO:0016836">
    <property type="term" value="F:hydro-lyase activity"/>
    <property type="evidence" value="ECO:0007669"/>
    <property type="project" value="TreeGrafter"/>
</dbReference>
<dbReference type="InterPro" id="IPR018110">
    <property type="entry name" value="Mandel_Rmase/mucon_lact_enz_CS"/>
</dbReference>
<dbReference type="GO" id="GO:0009063">
    <property type="term" value="P:amino acid catabolic process"/>
    <property type="evidence" value="ECO:0007669"/>
    <property type="project" value="InterPro"/>
</dbReference>
<name>A0A6N8IZQ7_9BURK</name>
<evidence type="ECO:0000313" key="6">
    <source>
        <dbReference type="Proteomes" id="UP000469385"/>
    </source>
</evidence>
<dbReference type="Proteomes" id="UP000469385">
    <property type="component" value="Unassembled WGS sequence"/>
</dbReference>